<evidence type="ECO:0000256" key="8">
    <source>
        <dbReference type="RuleBase" id="RU361183"/>
    </source>
</evidence>
<dbReference type="GO" id="GO:0008270">
    <property type="term" value="F:zinc ion binding"/>
    <property type="evidence" value="ECO:0007669"/>
    <property type="project" value="UniProtKB-UniRule"/>
</dbReference>
<dbReference type="PROSITE" id="PS51864">
    <property type="entry name" value="ASTACIN"/>
    <property type="match status" value="1"/>
</dbReference>
<evidence type="ECO:0000256" key="7">
    <source>
        <dbReference type="PROSITE-ProRule" id="PRU01211"/>
    </source>
</evidence>
<feature type="domain" description="Peptidase M12A" evidence="9">
    <location>
        <begin position="1"/>
        <end position="187"/>
    </location>
</feature>
<feature type="binding site" evidence="7">
    <location>
        <position position="89"/>
    </location>
    <ligand>
        <name>Zn(2+)</name>
        <dbReference type="ChEBI" id="CHEBI:29105"/>
        <note>catalytic</note>
    </ligand>
</feature>
<comment type="cofactor">
    <cofactor evidence="7 8">
        <name>Zn(2+)</name>
        <dbReference type="ChEBI" id="CHEBI:29105"/>
    </cofactor>
    <text evidence="7 8">Binds 1 zinc ion per subunit.</text>
</comment>
<dbReference type="AlphaFoldDB" id="A0A915KWW9"/>
<dbReference type="InterPro" id="IPR001506">
    <property type="entry name" value="Peptidase_M12A"/>
</dbReference>
<dbReference type="Gene3D" id="3.40.390.10">
    <property type="entry name" value="Collagenase (Catalytic Domain)"/>
    <property type="match status" value="1"/>
</dbReference>
<evidence type="ECO:0000256" key="6">
    <source>
        <dbReference type="ARBA" id="ARBA00023157"/>
    </source>
</evidence>
<evidence type="ECO:0000313" key="10">
    <source>
        <dbReference type="Proteomes" id="UP000887565"/>
    </source>
</evidence>
<keyword evidence="5 7" id="KW-0482">Metalloprotease</keyword>
<dbReference type="SUPFAM" id="SSF55486">
    <property type="entry name" value="Metalloproteases ('zincins'), catalytic domain"/>
    <property type="match status" value="1"/>
</dbReference>
<keyword evidence="2 7" id="KW-0479">Metal-binding</keyword>
<dbReference type="InterPro" id="IPR024079">
    <property type="entry name" value="MetalloPept_cat_dom_sf"/>
</dbReference>
<dbReference type="WBParaSite" id="nRc.2.0.1.t42958-RA">
    <property type="protein sequence ID" value="nRc.2.0.1.t42958-RA"/>
    <property type="gene ID" value="nRc.2.0.1.g42958"/>
</dbReference>
<evidence type="ECO:0000256" key="2">
    <source>
        <dbReference type="ARBA" id="ARBA00022723"/>
    </source>
</evidence>
<dbReference type="GO" id="GO:0006508">
    <property type="term" value="P:proteolysis"/>
    <property type="evidence" value="ECO:0007669"/>
    <property type="project" value="UniProtKB-KW"/>
</dbReference>
<organism evidence="10 11">
    <name type="scientific">Romanomermis culicivorax</name>
    <name type="common">Nematode worm</name>
    <dbReference type="NCBI Taxonomy" id="13658"/>
    <lineage>
        <taxon>Eukaryota</taxon>
        <taxon>Metazoa</taxon>
        <taxon>Ecdysozoa</taxon>
        <taxon>Nematoda</taxon>
        <taxon>Enoplea</taxon>
        <taxon>Dorylaimia</taxon>
        <taxon>Mermithida</taxon>
        <taxon>Mermithoidea</taxon>
        <taxon>Mermithidae</taxon>
        <taxon>Romanomermis</taxon>
    </lineage>
</organism>
<evidence type="ECO:0000256" key="1">
    <source>
        <dbReference type="ARBA" id="ARBA00022670"/>
    </source>
</evidence>
<reference evidence="11" key="1">
    <citation type="submission" date="2022-11" db="UniProtKB">
        <authorList>
            <consortium name="WormBaseParasite"/>
        </authorList>
    </citation>
    <scope>IDENTIFICATION</scope>
</reference>
<evidence type="ECO:0000256" key="5">
    <source>
        <dbReference type="ARBA" id="ARBA00023049"/>
    </source>
</evidence>
<dbReference type="OMA" id="NCISQTA"/>
<proteinExistence type="predicted"/>
<keyword evidence="4 7" id="KW-0862">Zinc</keyword>
<dbReference type="InterPro" id="IPR006026">
    <property type="entry name" value="Peptidase_Metallo"/>
</dbReference>
<accession>A0A915KWW9</accession>
<dbReference type="PANTHER" id="PTHR10127">
    <property type="entry name" value="DISCOIDIN, CUB, EGF, LAMININ , AND ZINC METALLOPROTEASE DOMAIN CONTAINING"/>
    <property type="match status" value="1"/>
</dbReference>
<evidence type="ECO:0000256" key="3">
    <source>
        <dbReference type="ARBA" id="ARBA00022801"/>
    </source>
</evidence>
<dbReference type="GO" id="GO:0004222">
    <property type="term" value="F:metalloendopeptidase activity"/>
    <property type="evidence" value="ECO:0007669"/>
    <property type="project" value="UniProtKB-UniRule"/>
</dbReference>
<dbReference type="PRINTS" id="PR00480">
    <property type="entry name" value="ASTACIN"/>
</dbReference>
<dbReference type="SMART" id="SM00235">
    <property type="entry name" value="ZnMc"/>
    <property type="match status" value="1"/>
</dbReference>
<dbReference type="Proteomes" id="UP000887565">
    <property type="component" value="Unplaced"/>
</dbReference>
<evidence type="ECO:0000256" key="4">
    <source>
        <dbReference type="ARBA" id="ARBA00022833"/>
    </source>
</evidence>
<comment type="caution">
    <text evidence="7">Lacks conserved residue(s) required for the propagation of feature annotation.</text>
</comment>
<dbReference type="EC" id="3.4.24.-" evidence="8"/>
<name>A0A915KWW9_ROMCU</name>
<dbReference type="PANTHER" id="PTHR10127:SF780">
    <property type="entry name" value="METALLOENDOPEPTIDASE"/>
    <property type="match status" value="1"/>
</dbReference>
<keyword evidence="3 7" id="KW-0378">Hydrolase</keyword>
<evidence type="ECO:0000313" key="11">
    <source>
        <dbReference type="WBParaSite" id="nRc.2.0.1.t42958-RA"/>
    </source>
</evidence>
<keyword evidence="6" id="KW-1015">Disulfide bond</keyword>
<sequence>EQGYSPVREQSLVNLSLEYWRNFTCLNFEYRDDEYFQHRIIFRKSALECESRIGRIPIPEVQFIELADGCFRMFGGIVHEIGHVLGLCHEQSRPDRDDHVEIMFGNMQQEGHSSFEIRKSPGFSTLGLPYDFGSIMHYDSHSFGIRPFIFPPEQTIRARKPAYQLTMGNSQQISFYDMKAVNMLYCSGMHDHVKDDKG</sequence>
<dbReference type="Pfam" id="PF01400">
    <property type="entry name" value="Astacin"/>
    <property type="match status" value="1"/>
</dbReference>
<feature type="active site" evidence="7">
    <location>
        <position position="80"/>
    </location>
</feature>
<keyword evidence="10" id="KW-1185">Reference proteome</keyword>
<feature type="binding site" evidence="7">
    <location>
        <position position="79"/>
    </location>
    <ligand>
        <name>Zn(2+)</name>
        <dbReference type="ChEBI" id="CHEBI:29105"/>
        <note>catalytic</note>
    </ligand>
</feature>
<protein>
    <recommendedName>
        <fullName evidence="8">Metalloendopeptidase</fullName>
        <ecNumber evidence="8">3.4.24.-</ecNumber>
    </recommendedName>
</protein>
<keyword evidence="1 7" id="KW-0645">Protease</keyword>
<evidence type="ECO:0000259" key="9">
    <source>
        <dbReference type="PROSITE" id="PS51864"/>
    </source>
</evidence>
<feature type="binding site" evidence="7">
    <location>
        <position position="83"/>
    </location>
    <ligand>
        <name>Zn(2+)</name>
        <dbReference type="ChEBI" id="CHEBI:29105"/>
        <note>catalytic</note>
    </ligand>
</feature>